<dbReference type="InterPro" id="IPR001138">
    <property type="entry name" value="Zn2Cys6_DnaBD"/>
</dbReference>
<gene>
    <name evidence="4" type="ORF">BRENAR_LOCUS4551</name>
</gene>
<evidence type="ECO:0000259" key="3">
    <source>
        <dbReference type="PROSITE" id="PS50048"/>
    </source>
</evidence>
<feature type="domain" description="Zn(2)-C6 fungal-type" evidence="3">
    <location>
        <begin position="54"/>
        <end position="84"/>
    </location>
</feature>
<feature type="region of interest" description="Disordered" evidence="2">
    <location>
        <begin position="177"/>
        <end position="205"/>
    </location>
</feature>
<evidence type="ECO:0000313" key="5">
    <source>
        <dbReference type="Proteomes" id="UP000290900"/>
    </source>
</evidence>
<dbReference type="SMART" id="SM00066">
    <property type="entry name" value="GAL4"/>
    <property type="match status" value="1"/>
</dbReference>
<dbReference type="InParanoid" id="A0A448YSC7"/>
<dbReference type="PANTHER" id="PTHR37534:SF46">
    <property type="entry name" value="ZN(II)2CYS6 TRANSCRIPTION FACTOR (EUROFUNG)"/>
    <property type="match status" value="1"/>
</dbReference>
<accession>A0A448YSC7</accession>
<evidence type="ECO:0000256" key="2">
    <source>
        <dbReference type="SAM" id="MobiDB-lite"/>
    </source>
</evidence>
<dbReference type="Pfam" id="PF00172">
    <property type="entry name" value="Zn_clus"/>
    <property type="match status" value="1"/>
</dbReference>
<dbReference type="OrthoDB" id="3995296at2759"/>
<evidence type="ECO:0000256" key="1">
    <source>
        <dbReference type="ARBA" id="ARBA00023242"/>
    </source>
</evidence>
<evidence type="ECO:0000313" key="4">
    <source>
        <dbReference type="EMBL" id="VEU23822.1"/>
    </source>
</evidence>
<dbReference type="STRING" id="13370.A0A448YSC7"/>
<dbReference type="AlphaFoldDB" id="A0A448YSC7"/>
<dbReference type="SUPFAM" id="SSF57701">
    <property type="entry name" value="Zn2/Cys6 DNA-binding domain"/>
    <property type="match status" value="1"/>
</dbReference>
<dbReference type="GO" id="GO:0000981">
    <property type="term" value="F:DNA-binding transcription factor activity, RNA polymerase II-specific"/>
    <property type="evidence" value="ECO:0007669"/>
    <property type="project" value="InterPro"/>
</dbReference>
<dbReference type="InterPro" id="IPR036864">
    <property type="entry name" value="Zn2-C6_fun-type_DNA-bd_sf"/>
</dbReference>
<dbReference type="Gene3D" id="4.10.240.10">
    <property type="entry name" value="Zn(2)-C6 fungal-type DNA-binding domain"/>
    <property type="match status" value="1"/>
</dbReference>
<dbReference type="Proteomes" id="UP000290900">
    <property type="component" value="Unassembled WGS sequence"/>
</dbReference>
<feature type="compositionally biased region" description="Polar residues" evidence="2">
    <location>
        <begin position="188"/>
        <end position="200"/>
    </location>
</feature>
<organism evidence="4 5">
    <name type="scientific">Brettanomyces naardenensis</name>
    <name type="common">Yeast</name>
    <dbReference type="NCBI Taxonomy" id="13370"/>
    <lineage>
        <taxon>Eukaryota</taxon>
        <taxon>Fungi</taxon>
        <taxon>Dikarya</taxon>
        <taxon>Ascomycota</taxon>
        <taxon>Saccharomycotina</taxon>
        <taxon>Pichiomycetes</taxon>
        <taxon>Pichiales</taxon>
        <taxon>Pichiaceae</taxon>
        <taxon>Brettanomyces</taxon>
    </lineage>
</organism>
<dbReference type="PROSITE" id="PS00463">
    <property type="entry name" value="ZN2_CY6_FUNGAL_1"/>
    <property type="match status" value="1"/>
</dbReference>
<dbReference type="GO" id="GO:0008270">
    <property type="term" value="F:zinc ion binding"/>
    <property type="evidence" value="ECO:0007669"/>
    <property type="project" value="InterPro"/>
</dbReference>
<feature type="region of interest" description="Disordered" evidence="2">
    <location>
        <begin position="15"/>
        <end position="45"/>
    </location>
</feature>
<protein>
    <submittedName>
        <fullName evidence="4">DEKNAAC104945</fullName>
    </submittedName>
</protein>
<dbReference type="PROSITE" id="PS50048">
    <property type="entry name" value="ZN2_CY6_FUNGAL_2"/>
    <property type="match status" value="1"/>
</dbReference>
<keyword evidence="5" id="KW-1185">Reference proteome</keyword>
<feature type="compositionally biased region" description="Polar residues" evidence="2">
    <location>
        <begin position="108"/>
        <end position="127"/>
    </location>
</feature>
<sequence>MSNYREYQQIIRLNVGPIPGLRSNSSPVSDRSKPNTEDSSVQKSRKKITRTKTGCFCCRRRKKKCDEKKPVCSGCLRNMLHCVYPTEEEMQMSSRRRRRRTEKATSRHIGSQKSCSIGSLLNDNGTQTHEHGSSCDSCEDDSHLSSASSPGSPYSTCSSNGTNDYITPVSSPELKAYSLSPVSDKDTSSLSLKTPSTISHYTPPKGAKNLISVKSLLN</sequence>
<proteinExistence type="predicted"/>
<name>A0A448YSC7_BRENA</name>
<feature type="region of interest" description="Disordered" evidence="2">
    <location>
        <begin position="88"/>
        <end position="128"/>
    </location>
</feature>
<dbReference type="EMBL" id="CAACVR010000056">
    <property type="protein sequence ID" value="VEU23822.1"/>
    <property type="molecule type" value="Genomic_DNA"/>
</dbReference>
<reference evidence="4 5" key="1">
    <citation type="submission" date="2018-12" db="EMBL/GenBank/DDBJ databases">
        <authorList>
            <person name="Tiukova I."/>
            <person name="Dainat J."/>
        </authorList>
    </citation>
    <scope>NUCLEOTIDE SEQUENCE [LARGE SCALE GENOMIC DNA]</scope>
</reference>
<dbReference type="PANTHER" id="PTHR37534">
    <property type="entry name" value="TRANSCRIPTIONAL ACTIVATOR PROTEIN UGA3"/>
    <property type="match status" value="1"/>
</dbReference>
<dbReference type="CDD" id="cd00067">
    <property type="entry name" value="GAL4"/>
    <property type="match status" value="1"/>
</dbReference>
<keyword evidence="1" id="KW-0539">Nucleus</keyword>